<evidence type="ECO:0000313" key="1">
    <source>
        <dbReference type="EMBL" id="CDO46409.1"/>
    </source>
</evidence>
<dbReference type="PATRIC" id="fig|38323.3.peg.449"/>
<dbReference type="EMBL" id="HG969191">
    <property type="protein sequence ID" value="CDO46409.1"/>
    <property type="molecule type" value="Genomic_DNA"/>
</dbReference>
<dbReference type="Proteomes" id="UP000019801">
    <property type="component" value="Chromosome I"/>
</dbReference>
<organism evidence="1 2">
    <name type="scientific">Bartonella henselae</name>
    <name type="common">Rochalimaea henselae</name>
    <dbReference type="NCBI Taxonomy" id="38323"/>
    <lineage>
        <taxon>Bacteria</taxon>
        <taxon>Pseudomonadati</taxon>
        <taxon>Pseudomonadota</taxon>
        <taxon>Alphaproteobacteria</taxon>
        <taxon>Hyphomicrobiales</taxon>
        <taxon>Bartonellaceae</taxon>
        <taxon>Bartonella</taxon>
    </lineage>
</organism>
<gene>
    <name evidence="1" type="ORF">BM1374165_00388</name>
</gene>
<name>X5LLK5_BARHN</name>
<sequence length="71" mass="8674">MALSLYHLRAWCRKMDWRALRNFSLKQTRELAIQCHSVLHERRDPIKEREKQKREAMLNLHDLKDIAPQCF</sequence>
<dbReference type="KEGG" id="bhs:BM1374165_00388"/>
<dbReference type="AlphaFoldDB" id="X5LLK5"/>
<dbReference type="KEGG" id="bhn:PRJBM_00415"/>
<proteinExistence type="predicted"/>
<accession>X5LLK5</accession>
<reference evidence="2" key="1">
    <citation type="submission" date="2013-11" db="EMBL/GenBank/DDBJ databases">
        <title>Genome sequencing of Bartonella spp. isolated from human blood.</title>
        <authorList>
            <person name="Raoult D."/>
        </authorList>
    </citation>
    <scope>NUCLEOTIDE SEQUENCE</scope>
    <source>
        <strain evidence="2">BM1374165</strain>
    </source>
</reference>
<evidence type="ECO:0000313" key="2">
    <source>
        <dbReference type="Proteomes" id="UP000019801"/>
    </source>
</evidence>
<protein>
    <submittedName>
        <fullName evidence="1">Phage integrase</fullName>
    </submittedName>
</protein>